<name>A0A368FCY8_ANCCA</name>
<evidence type="ECO:0000313" key="3">
    <source>
        <dbReference type="Proteomes" id="UP000252519"/>
    </source>
</evidence>
<dbReference type="OrthoDB" id="5782698at2759"/>
<dbReference type="Pfam" id="PF00024">
    <property type="entry name" value="PAN_1"/>
    <property type="match status" value="1"/>
</dbReference>
<proteinExistence type="predicted"/>
<organism evidence="2 3">
    <name type="scientific">Ancylostoma caninum</name>
    <name type="common">Dog hookworm</name>
    <dbReference type="NCBI Taxonomy" id="29170"/>
    <lineage>
        <taxon>Eukaryota</taxon>
        <taxon>Metazoa</taxon>
        <taxon>Ecdysozoa</taxon>
        <taxon>Nematoda</taxon>
        <taxon>Chromadorea</taxon>
        <taxon>Rhabditida</taxon>
        <taxon>Rhabditina</taxon>
        <taxon>Rhabditomorpha</taxon>
        <taxon>Strongyloidea</taxon>
        <taxon>Ancylostomatidae</taxon>
        <taxon>Ancylostomatinae</taxon>
        <taxon>Ancylostoma</taxon>
    </lineage>
</organism>
<keyword evidence="3" id="KW-1185">Reference proteome</keyword>
<evidence type="ECO:0000313" key="2">
    <source>
        <dbReference type="EMBL" id="RCN30024.1"/>
    </source>
</evidence>
<feature type="domain" description="Apple" evidence="1">
    <location>
        <begin position="6"/>
        <end position="47"/>
    </location>
</feature>
<comment type="caution">
    <text evidence="2">The sequence shown here is derived from an EMBL/GenBank/DDBJ whole genome shotgun (WGS) entry which is preliminary data.</text>
</comment>
<dbReference type="EMBL" id="JOJR01001691">
    <property type="protein sequence ID" value="RCN30024.1"/>
    <property type="molecule type" value="Genomic_DNA"/>
</dbReference>
<dbReference type="AlphaFoldDB" id="A0A368FCY8"/>
<dbReference type="Proteomes" id="UP000252519">
    <property type="component" value="Unassembled WGS sequence"/>
</dbReference>
<dbReference type="Gene3D" id="3.50.4.10">
    <property type="entry name" value="Hepatocyte Growth Factor"/>
    <property type="match status" value="1"/>
</dbReference>
<protein>
    <recommendedName>
        <fullName evidence="1">Apple domain-containing protein</fullName>
    </recommendedName>
</protein>
<evidence type="ECO:0000259" key="1">
    <source>
        <dbReference type="Pfam" id="PF00024"/>
    </source>
</evidence>
<reference evidence="2 3" key="1">
    <citation type="submission" date="2014-10" db="EMBL/GenBank/DDBJ databases">
        <title>Draft genome of the hookworm Ancylostoma caninum.</title>
        <authorList>
            <person name="Mitreva M."/>
        </authorList>
    </citation>
    <scope>NUCLEOTIDE SEQUENCE [LARGE SCALE GENOMIC DNA]</scope>
    <source>
        <strain evidence="2 3">Baltimore</strain>
    </source>
</reference>
<sequence length="116" mass="12927">MVFDFSCAVECRDDPSCLAYEWVESEEVCYLKSRSLSGDLVKKKDSLIGFCLDEGERGNLSVMNPAFLELSVGSLIHAKVYRQRQYKGTPNPCSRDSTREMRHITSGTCSFGAIAS</sequence>
<accession>A0A368FCY8</accession>
<gene>
    <name evidence="2" type="ORF">ANCCAN_24210</name>
</gene>
<dbReference type="InterPro" id="IPR003609">
    <property type="entry name" value="Pan_app"/>
</dbReference>